<evidence type="ECO:0000313" key="12">
    <source>
        <dbReference type="Proteomes" id="UP000183649"/>
    </source>
</evidence>
<evidence type="ECO:0000256" key="2">
    <source>
        <dbReference type="ARBA" id="ARBA00012961"/>
    </source>
</evidence>
<dbReference type="OrthoDB" id="9808150at2"/>
<dbReference type="NCBIfam" id="TIGR03263">
    <property type="entry name" value="guanyl_kin"/>
    <property type="match status" value="1"/>
</dbReference>
<dbReference type="PANTHER" id="PTHR23117:SF13">
    <property type="entry name" value="GUANYLATE KINASE"/>
    <property type="match status" value="1"/>
</dbReference>
<dbReference type="CDD" id="cd00071">
    <property type="entry name" value="GMPK"/>
    <property type="match status" value="1"/>
</dbReference>
<gene>
    <name evidence="9" type="primary">gmk</name>
    <name evidence="11" type="ORF">Ga0061069_1129</name>
</gene>
<name>A0A0K6IAM9_9BURK</name>
<feature type="binding site" evidence="9">
    <location>
        <begin position="14"/>
        <end position="21"/>
    </location>
    <ligand>
        <name>ATP</name>
        <dbReference type="ChEBI" id="CHEBI:30616"/>
    </ligand>
</feature>
<dbReference type="Gene3D" id="3.40.50.300">
    <property type="entry name" value="P-loop containing nucleotide triphosphate hydrolases"/>
    <property type="match status" value="1"/>
</dbReference>
<dbReference type="AlphaFoldDB" id="A0A0K6IAM9"/>
<dbReference type="InterPro" id="IPR008144">
    <property type="entry name" value="Guanylate_kin-like_dom"/>
</dbReference>
<dbReference type="RefSeq" id="WP_055451621.1">
    <property type="nucleotide sequence ID" value="NZ_CYHF01000012.1"/>
</dbReference>
<sequence>MSTHFPGNLFVVAAPSGAGKSSLVNALLAEDSRIQLSVSCTTRAPRGAEVDGVHYVFIDAPEFQRRIDAGEFLEWAEVHGNRYGTSKRWLESRMADGMDVLLEIDWQGAAQVRAQFDNAVSIFILPPSFEELRQRLTRRAEDAPEVIEQRLREARVELAQAKNFDFIIVNQDFTHALRDLRQVVAAQRLRYAAQRLSHPEVFRALGIL</sequence>
<dbReference type="PROSITE" id="PS00856">
    <property type="entry name" value="GUANYLATE_KINASE_1"/>
    <property type="match status" value="1"/>
</dbReference>
<comment type="catalytic activity">
    <reaction evidence="9">
        <text>GMP + ATP = GDP + ADP</text>
        <dbReference type="Rhea" id="RHEA:20780"/>
        <dbReference type="ChEBI" id="CHEBI:30616"/>
        <dbReference type="ChEBI" id="CHEBI:58115"/>
        <dbReference type="ChEBI" id="CHEBI:58189"/>
        <dbReference type="ChEBI" id="CHEBI:456216"/>
        <dbReference type="EC" id="2.7.4.8"/>
    </reaction>
</comment>
<comment type="similarity">
    <text evidence="1 9">Belongs to the guanylate kinase family.</text>
</comment>
<dbReference type="GO" id="GO:0004385">
    <property type="term" value="F:GMP kinase activity"/>
    <property type="evidence" value="ECO:0007669"/>
    <property type="project" value="UniProtKB-UniRule"/>
</dbReference>
<organism evidence="11 12">
    <name type="scientific">Thiomonas bhubaneswarensis</name>
    <dbReference type="NCBI Taxonomy" id="339866"/>
    <lineage>
        <taxon>Bacteria</taxon>
        <taxon>Pseudomonadati</taxon>
        <taxon>Pseudomonadota</taxon>
        <taxon>Betaproteobacteria</taxon>
        <taxon>Burkholderiales</taxon>
        <taxon>Thiomonas</taxon>
    </lineage>
</organism>
<evidence type="ECO:0000256" key="4">
    <source>
        <dbReference type="ARBA" id="ARBA00022679"/>
    </source>
</evidence>
<dbReference type="FunFam" id="3.30.63.10:FF:000002">
    <property type="entry name" value="Guanylate kinase 1"/>
    <property type="match status" value="1"/>
</dbReference>
<dbReference type="GO" id="GO:0005829">
    <property type="term" value="C:cytosol"/>
    <property type="evidence" value="ECO:0007669"/>
    <property type="project" value="TreeGrafter"/>
</dbReference>
<dbReference type="Proteomes" id="UP000183649">
    <property type="component" value="Unassembled WGS sequence"/>
</dbReference>
<dbReference type="STRING" id="339866.GCA_001418255_02795"/>
<keyword evidence="7 9" id="KW-0067">ATP-binding</keyword>
<dbReference type="SUPFAM" id="SSF52540">
    <property type="entry name" value="P-loop containing nucleoside triphosphate hydrolases"/>
    <property type="match status" value="1"/>
</dbReference>
<dbReference type="PROSITE" id="PS50052">
    <property type="entry name" value="GUANYLATE_KINASE_2"/>
    <property type="match status" value="1"/>
</dbReference>
<comment type="subcellular location">
    <subcellularLocation>
        <location evidence="9">Cytoplasm</location>
    </subcellularLocation>
</comment>
<dbReference type="SMART" id="SM00072">
    <property type="entry name" value="GuKc"/>
    <property type="match status" value="1"/>
</dbReference>
<dbReference type="InterPro" id="IPR008145">
    <property type="entry name" value="GK/Ca_channel_bsu"/>
</dbReference>
<feature type="domain" description="Guanylate kinase-like" evidence="10">
    <location>
        <begin position="7"/>
        <end position="185"/>
    </location>
</feature>
<proteinExistence type="inferred from homology"/>
<dbReference type="Pfam" id="PF00625">
    <property type="entry name" value="Guanylate_kin"/>
    <property type="match status" value="1"/>
</dbReference>
<keyword evidence="9" id="KW-0963">Cytoplasm</keyword>
<keyword evidence="6 9" id="KW-0418">Kinase</keyword>
<protein>
    <recommendedName>
        <fullName evidence="3 9">Guanylate kinase</fullName>
        <ecNumber evidence="2 9">2.7.4.8</ecNumber>
    </recommendedName>
    <alternativeName>
        <fullName evidence="8 9">GMP kinase</fullName>
    </alternativeName>
</protein>
<dbReference type="GO" id="GO:0005524">
    <property type="term" value="F:ATP binding"/>
    <property type="evidence" value="ECO:0007669"/>
    <property type="project" value="UniProtKB-UniRule"/>
</dbReference>
<keyword evidence="5 9" id="KW-0547">Nucleotide-binding</keyword>
<dbReference type="HAMAP" id="MF_00328">
    <property type="entry name" value="Guanylate_kinase"/>
    <property type="match status" value="1"/>
</dbReference>
<dbReference type="PANTHER" id="PTHR23117">
    <property type="entry name" value="GUANYLATE KINASE-RELATED"/>
    <property type="match status" value="1"/>
</dbReference>
<dbReference type="InterPro" id="IPR020590">
    <property type="entry name" value="Guanylate_kinase_CS"/>
</dbReference>
<dbReference type="InterPro" id="IPR027417">
    <property type="entry name" value="P-loop_NTPase"/>
</dbReference>
<evidence type="ECO:0000256" key="3">
    <source>
        <dbReference type="ARBA" id="ARBA00016296"/>
    </source>
</evidence>
<evidence type="ECO:0000259" key="10">
    <source>
        <dbReference type="PROSITE" id="PS50052"/>
    </source>
</evidence>
<reference evidence="12" key="1">
    <citation type="submission" date="2015-08" db="EMBL/GenBank/DDBJ databases">
        <authorList>
            <person name="Varghese N."/>
        </authorList>
    </citation>
    <scope>NUCLEOTIDE SEQUENCE [LARGE SCALE GENOMIC DNA]</scope>
    <source>
        <strain evidence="12">DSM 18181</strain>
    </source>
</reference>
<evidence type="ECO:0000313" key="11">
    <source>
        <dbReference type="EMBL" id="CUB00169.1"/>
    </source>
</evidence>
<keyword evidence="4 9" id="KW-0808">Transferase</keyword>
<dbReference type="EMBL" id="CYHF01000012">
    <property type="protein sequence ID" value="CUB00169.1"/>
    <property type="molecule type" value="Genomic_DNA"/>
</dbReference>
<evidence type="ECO:0000256" key="5">
    <source>
        <dbReference type="ARBA" id="ARBA00022741"/>
    </source>
</evidence>
<evidence type="ECO:0000256" key="8">
    <source>
        <dbReference type="ARBA" id="ARBA00030128"/>
    </source>
</evidence>
<evidence type="ECO:0000256" key="9">
    <source>
        <dbReference type="HAMAP-Rule" id="MF_00328"/>
    </source>
</evidence>
<accession>A0A0K6IAM9</accession>
<evidence type="ECO:0000256" key="7">
    <source>
        <dbReference type="ARBA" id="ARBA00022840"/>
    </source>
</evidence>
<keyword evidence="12" id="KW-1185">Reference proteome</keyword>
<dbReference type="InterPro" id="IPR017665">
    <property type="entry name" value="Guanylate_kinase"/>
</dbReference>
<evidence type="ECO:0000256" key="6">
    <source>
        <dbReference type="ARBA" id="ARBA00022777"/>
    </source>
</evidence>
<dbReference type="Gene3D" id="3.30.63.10">
    <property type="entry name" value="Guanylate Kinase phosphate binding domain"/>
    <property type="match status" value="1"/>
</dbReference>
<evidence type="ECO:0000256" key="1">
    <source>
        <dbReference type="ARBA" id="ARBA00005790"/>
    </source>
</evidence>
<dbReference type="EC" id="2.7.4.8" evidence="2 9"/>
<comment type="function">
    <text evidence="9">Essential for recycling GMP and indirectly, cGMP.</text>
</comment>